<organism evidence="4 5">
    <name type="scientific">Candidatus Mesenet longicola</name>
    <dbReference type="NCBI Taxonomy" id="1892558"/>
    <lineage>
        <taxon>Bacteria</taxon>
        <taxon>Pseudomonadati</taxon>
        <taxon>Pseudomonadota</taxon>
        <taxon>Alphaproteobacteria</taxon>
        <taxon>Rickettsiales</taxon>
        <taxon>Anaplasmataceae</taxon>
        <taxon>Candidatus Mesenet</taxon>
    </lineage>
</organism>
<feature type="domain" description="Outer membrane protein assembly factor BamE" evidence="3">
    <location>
        <begin position="20"/>
        <end position="89"/>
    </location>
</feature>
<dbReference type="GO" id="GO:0019867">
    <property type="term" value="C:outer membrane"/>
    <property type="evidence" value="ECO:0007669"/>
    <property type="project" value="InterPro"/>
</dbReference>
<dbReference type="InterPro" id="IPR007450">
    <property type="entry name" value="BamE_dom"/>
</dbReference>
<keyword evidence="1" id="KW-0732">Signal</keyword>
<proteinExistence type="predicted"/>
<keyword evidence="2" id="KW-0472">Membrane</keyword>
<evidence type="ECO:0000313" key="4">
    <source>
        <dbReference type="EMBL" id="GHM59975.1"/>
    </source>
</evidence>
<dbReference type="Gene3D" id="3.30.1450.10">
    <property type="match status" value="1"/>
</dbReference>
<evidence type="ECO:0000256" key="1">
    <source>
        <dbReference type="ARBA" id="ARBA00022729"/>
    </source>
</evidence>
<evidence type="ECO:0000259" key="3">
    <source>
        <dbReference type="Pfam" id="PF04355"/>
    </source>
</evidence>
<dbReference type="InterPro" id="IPR037873">
    <property type="entry name" value="BamE-like"/>
</dbReference>
<evidence type="ECO:0000256" key="2">
    <source>
        <dbReference type="ARBA" id="ARBA00023136"/>
    </source>
</evidence>
<comment type="caution">
    <text evidence="4">The sequence shown here is derived from an EMBL/GenBank/DDBJ whole genome shotgun (WGS) entry which is preliminary data.</text>
</comment>
<reference evidence="4 5" key="1">
    <citation type="journal article" date="2021" name="Microb. Ecol.">
        <title>Candidatus Mesenet longicola: Novel Endosymbionts of Brontispa longissima that Induce Cytoplasmic Incompatibility.</title>
        <authorList>
            <person name="Takano S."/>
            <person name="Gotoh Y."/>
            <person name="Hayashi T."/>
        </authorList>
    </citation>
    <scope>NUCLEOTIDE SEQUENCE [LARGE SCALE GENOMIC DNA]</scope>
    <source>
        <strain evidence="4">L5</strain>
    </source>
</reference>
<sequence length="102" mass="11934">MILLLGFKPVIYEHGYSSLDMELRDKIKLGDSKEAVVDLLGSPTFTSKHDDKIWYYVSSKIKQYRFFQKRKCSSKSLQITFNDNNVVDYINYIIIPEKKCGE</sequence>
<protein>
    <recommendedName>
        <fullName evidence="3">Outer membrane protein assembly factor BamE domain-containing protein</fullName>
    </recommendedName>
</protein>
<dbReference type="EMBL" id="BNGU01000053">
    <property type="protein sequence ID" value="GHM59975.1"/>
    <property type="molecule type" value="Genomic_DNA"/>
</dbReference>
<dbReference type="Pfam" id="PF04355">
    <property type="entry name" value="BamE"/>
    <property type="match status" value="1"/>
</dbReference>
<evidence type="ECO:0000313" key="5">
    <source>
        <dbReference type="Proteomes" id="UP000637906"/>
    </source>
</evidence>
<dbReference type="Proteomes" id="UP000637906">
    <property type="component" value="Unassembled WGS sequence"/>
</dbReference>
<keyword evidence="5" id="KW-1185">Reference proteome</keyword>
<gene>
    <name evidence="4" type="ORF">sL5_09680</name>
</gene>
<dbReference type="AlphaFoldDB" id="A0A8J3MPJ4"/>
<accession>A0A8J3MPJ4</accession>
<name>A0A8J3MPJ4_9RICK</name>